<name>A0A7S4BNP7_CHRCT</name>
<dbReference type="AlphaFoldDB" id="A0A7S4BNP7"/>
<organism evidence="2">
    <name type="scientific">Chrysotila carterae</name>
    <name type="common">Marine alga</name>
    <name type="synonym">Syracosphaera carterae</name>
    <dbReference type="NCBI Taxonomy" id="13221"/>
    <lineage>
        <taxon>Eukaryota</taxon>
        <taxon>Haptista</taxon>
        <taxon>Haptophyta</taxon>
        <taxon>Prymnesiophyceae</taxon>
        <taxon>Isochrysidales</taxon>
        <taxon>Isochrysidaceae</taxon>
        <taxon>Chrysotila</taxon>
    </lineage>
</organism>
<accession>A0A7S4BNP7</accession>
<keyword evidence="1" id="KW-0732">Signal</keyword>
<feature type="chain" id="PRO_5031019043" evidence="1">
    <location>
        <begin position="19"/>
        <end position="105"/>
    </location>
</feature>
<gene>
    <name evidence="2" type="ORF">PCAR00345_LOCUS24440</name>
</gene>
<evidence type="ECO:0000313" key="2">
    <source>
        <dbReference type="EMBL" id="CAE0771828.1"/>
    </source>
</evidence>
<evidence type="ECO:0000256" key="1">
    <source>
        <dbReference type="SAM" id="SignalP"/>
    </source>
</evidence>
<dbReference type="EMBL" id="HBIZ01038314">
    <property type="protein sequence ID" value="CAE0771828.1"/>
    <property type="molecule type" value="Transcribed_RNA"/>
</dbReference>
<reference evidence="2" key="1">
    <citation type="submission" date="2021-01" db="EMBL/GenBank/DDBJ databases">
        <authorList>
            <person name="Corre E."/>
            <person name="Pelletier E."/>
            <person name="Niang G."/>
            <person name="Scheremetjew M."/>
            <person name="Finn R."/>
            <person name="Kale V."/>
            <person name="Holt S."/>
            <person name="Cochrane G."/>
            <person name="Meng A."/>
            <person name="Brown T."/>
            <person name="Cohen L."/>
        </authorList>
    </citation>
    <scope>NUCLEOTIDE SEQUENCE</scope>
    <source>
        <strain evidence="2">CCMP645</strain>
    </source>
</reference>
<proteinExistence type="predicted"/>
<sequence length="105" mass="11396">MLTCSGLLCFSLCRPAQALSAATPPKKTACANYATETDLQRDGITLVEGAPGTGWCGSKTTQTSCLNSYTTTYLNLNNIIWEERRSCRWTGNACDFNGGTWECLV</sequence>
<protein>
    <submittedName>
        <fullName evidence="2">Uncharacterized protein</fullName>
    </submittedName>
</protein>
<feature type="signal peptide" evidence="1">
    <location>
        <begin position="1"/>
        <end position="18"/>
    </location>
</feature>